<accession>A0A182V6Z9</accession>
<dbReference type="AlphaFoldDB" id="A0A182V6Z9"/>
<protein>
    <submittedName>
        <fullName evidence="1">Uncharacterized protein</fullName>
    </submittedName>
</protein>
<reference evidence="1" key="1">
    <citation type="submission" date="2020-05" db="UniProtKB">
        <authorList>
            <consortium name="EnsemblMetazoa"/>
        </authorList>
    </citation>
    <scope>IDENTIFICATION</scope>
    <source>
        <strain evidence="1">MAF</strain>
    </source>
</reference>
<keyword evidence="2" id="KW-1185">Reference proteome</keyword>
<name>A0A182V6Z9_ANOME</name>
<evidence type="ECO:0000313" key="2">
    <source>
        <dbReference type="Proteomes" id="UP000075903"/>
    </source>
</evidence>
<dbReference type="Proteomes" id="UP000075903">
    <property type="component" value="Unassembled WGS sequence"/>
</dbReference>
<organism evidence="1 2">
    <name type="scientific">Anopheles merus</name>
    <name type="common">Mosquito</name>
    <dbReference type="NCBI Taxonomy" id="30066"/>
    <lineage>
        <taxon>Eukaryota</taxon>
        <taxon>Metazoa</taxon>
        <taxon>Ecdysozoa</taxon>
        <taxon>Arthropoda</taxon>
        <taxon>Hexapoda</taxon>
        <taxon>Insecta</taxon>
        <taxon>Pterygota</taxon>
        <taxon>Neoptera</taxon>
        <taxon>Endopterygota</taxon>
        <taxon>Diptera</taxon>
        <taxon>Nematocera</taxon>
        <taxon>Culicoidea</taxon>
        <taxon>Culicidae</taxon>
        <taxon>Anophelinae</taxon>
        <taxon>Anopheles</taxon>
    </lineage>
</organism>
<dbReference type="VEuPathDB" id="VectorBase:AMEM009918"/>
<dbReference type="EnsemblMetazoa" id="AMEM009918-RA">
    <property type="protein sequence ID" value="AMEM009918-PA"/>
    <property type="gene ID" value="AMEM009918"/>
</dbReference>
<sequence>MSMYQRQTRAGRYIPSGGSCSGLSMRRELVMFAPHVSSRYSNRNPRACMYRSVRNTIAARSFTRNRAGGVLRQYVPTFSQVMGSAYSSFRNQMHSCPGRYFPSLSAEPNVCVPVCSVPPQPKFLLLRRSSKSEPALPDDPLAGTNRPSSGLLGPGPLYTSRYSWSQGCWSVNRSNATLISVWSGKATYHAQCRPSRSYGSNPTGTPLYAVCAVLMTVLGKGDTTTTLVAFTHSFFSTFVPPIGVALRVMSTHIRSNGPAYTSRKLSASVPTLGSALGSRDSVGSVRLYVHTAVVTFTGLLMLPCQPSRLPSHSDDSSLE</sequence>
<evidence type="ECO:0000313" key="1">
    <source>
        <dbReference type="EnsemblMetazoa" id="AMEM009918-PA"/>
    </source>
</evidence>
<proteinExistence type="predicted"/>